<keyword evidence="7" id="KW-1185">Reference proteome</keyword>
<dbReference type="GO" id="GO:0050660">
    <property type="term" value="F:flavin adenine dinucleotide binding"/>
    <property type="evidence" value="ECO:0007669"/>
    <property type="project" value="InterPro"/>
</dbReference>
<keyword evidence="5 6" id="KW-0503">Monooxygenase</keyword>
<dbReference type="AlphaFoldDB" id="A0A226ELZ6"/>
<dbReference type="EMBL" id="LNIX01000003">
    <property type="protein sequence ID" value="OXA58177.1"/>
    <property type="molecule type" value="Genomic_DNA"/>
</dbReference>
<dbReference type="GO" id="GO:0004499">
    <property type="term" value="F:N,N-dimethylaniline monooxygenase activity"/>
    <property type="evidence" value="ECO:0007669"/>
    <property type="project" value="InterPro"/>
</dbReference>
<evidence type="ECO:0000256" key="1">
    <source>
        <dbReference type="ARBA" id="ARBA00010139"/>
    </source>
</evidence>
<dbReference type="PANTHER" id="PTHR42877">
    <property type="entry name" value="L-ORNITHINE N(5)-MONOOXYGENASE-RELATED"/>
    <property type="match status" value="1"/>
</dbReference>
<evidence type="ECO:0000256" key="4">
    <source>
        <dbReference type="ARBA" id="ARBA00023002"/>
    </source>
</evidence>
<comment type="similarity">
    <text evidence="1">Belongs to the FAD-binding monooxygenase family.</text>
</comment>
<dbReference type="InterPro" id="IPR000960">
    <property type="entry name" value="Flavin_mOase"/>
</dbReference>
<dbReference type="Proteomes" id="UP000198287">
    <property type="component" value="Unassembled WGS sequence"/>
</dbReference>
<protein>
    <recommendedName>
        <fullName evidence="5">Flavin-containing monooxygenase</fullName>
        <ecNumber evidence="5">1.-.-.-</ecNumber>
    </recommendedName>
</protein>
<dbReference type="Gene3D" id="3.50.50.60">
    <property type="entry name" value="FAD/NAD(P)-binding domain"/>
    <property type="match status" value="2"/>
</dbReference>
<name>A0A226ELZ6_FOLCA</name>
<reference evidence="6 7" key="1">
    <citation type="submission" date="2015-12" db="EMBL/GenBank/DDBJ databases">
        <title>The genome of Folsomia candida.</title>
        <authorList>
            <person name="Faddeeva A."/>
            <person name="Derks M.F."/>
            <person name="Anvar Y."/>
            <person name="Smit S."/>
            <person name="Van Straalen N."/>
            <person name="Roelofs D."/>
        </authorList>
    </citation>
    <scope>NUCLEOTIDE SEQUENCE [LARGE SCALE GENOMIC DNA]</scope>
    <source>
        <strain evidence="6 7">VU population</strain>
        <tissue evidence="6">Whole body</tissue>
    </source>
</reference>
<evidence type="ECO:0000313" key="7">
    <source>
        <dbReference type="Proteomes" id="UP000198287"/>
    </source>
</evidence>
<dbReference type="GO" id="GO:0050661">
    <property type="term" value="F:NADP binding"/>
    <property type="evidence" value="ECO:0007669"/>
    <property type="project" value="InterPro"/>
</dbReference>
<dbReference type="SUPFAM" id="SSF51905">
    <property type="entry name" value="FAD/NAD(P)-binding domain"/>
    <property type="match status" value="2"/>
</dbReference>
<gene>
    <name evidence="6" type="ORF">Fcan01_07643</name>
</gene>
<organism evidence="6 7">
    <name type="scientific">Folsomia candida</name>
    <name type="common">Springtail</name>
    <dbReference type="NCBI Taxonomy" id="158441"/>
    <lineage>
        <taxon>Eukaryota</taxon>
        <taxon>Metazoa</taxon>
        <taxon>Ecdysozoa</taxon>
        <taxon>Arthropoda</taxon>
        <taxon>Hexapoda</taxon>
        <taxon>Collembola</taxon>
        <taxon>Entomobryomorpha</taxon>
        <taxon>Isotomoidea</taxon>
        <taxon>Isotomidae</taxon>
        <taxon>Proisotominae</taxon>
        <taxon>Folsomia</taxon>
    </lineage>
</organism>
<evidence type="ECO:0000256" key="5">
    <source>
        <dbReference type="RuleBase" id="RU361177"/>
    </source>
</evidence>
<dbReference type="OrthoDB" id="66881at2759"/>
<keyword evidence="3 5" id="KW-0274">FAD</keyword>
<accession>A0A226ELZ6</accession>
<comment type="similarity">
    <text evidence="5">Belongs to the FMO family.</text>
</comment>
<keyword evidence="4 5" id="KW-0560">Oxidoreductase</keyword>
<dbReference type="InterPro" id="IPR051209">
    <property type="entry name" value="FAD-bind_Monooxygenase_sf"/>
</dbReference>
<evidence type="ECO:0000313" key="6">
    <source>
        <dbReference type="EMBL" id="OXA58177.1"/>
    </source>
</evidence>
<evidence type="ECO:0000256" key="3">
    <source>
        <dbReference type="ARBA" id="ARBA00022827"/>
    </source>
</evidence>
<sequence>MFKVCIIGAGFSGICAAVRLKTELGNICHVTIFDENHDFGGVWLKNTYPGCACEVPSHLYCFSWEPNPEWTQAYCSQNEILAYLQNISKKYGLYQSAKFNHFVHKIQWDEKSLNWKVIVEDKKSVLFNKTEELNFDIIIHAQGRFASPQIPAEYANFEGSVLHTAQWDEEVKVEGKNVLVVGCGASGAQVIPKLGVMSNFLVVYQRHAPWVMPRTNFYFPSWIKWMFASVPLIHRAYRTLLHWIFERNISGFRIGSIANRLAPLLSKFHLWRQVKNPKIRKQLTPNYNFGCKRIVNSNEYYRTFNLANVILIDNKILVEKNGILTESGHHYDIDVIVLATGFQVQNLFGQISVIGKNGIDIPQLWMNDKPMTYLSIMSSAGPNLFVLLGPNASTGYTSIIIQLETQVEWVIKVIRELNSNKKKTICVKGAAEQKYMKHLERKLKKTVYGSSQCGKCNSWYLNPKGDVVEIYPDSTLAYKKETLSIVPSDFEFC</sequence>
<dbReference type="Pfam" id="PF00743">
    <property type="entry name" value="FMO-like"/>
    <property type="match status" value="1"/>
</dbReference>
<dbReference type="InterPro" id="IPR020946">
    <property type="entry name" value="Flavin_mOase-like"/>
</dbReference>
<dbReference type="InterPro" id="IPR036188">
    <property type="entry name" value="FAD/NAD-bd_sf"/>
</dbReference>
<comment type="cofactor">
    <cofactor evidence="5">
        <name>FAD</name>
        <dbReference type="ChEBI" id="CHEBI:57692"/>
    </cofactor>
</comment>
<dbReference type="PRINTS" id="PR00370">
    <property type="entry name" value="FMOXYGENASE"/>
</dbReference>
<comment type="caution">
    <text evidence="6">The sequence shown here is derived from an EMBL/GenBank/DDBJ whole genome shotgun (WGS) entry which is preliminary data.</text>
</comment>
<dbReference type="PANTHER" id="PTHR42877:SF4">
    <property type="entry name" value="FAD_NAD(P)-BINDING DOMAIN-CONTAINING PROTEIN-RELATED"/>
    <property type="match status" value="1"/>
</dbReference>
<dbReference type="EC" id="1.-.-.-" evidence="5"/>
<keyword evidence="2 5" id="KW-0285">Flavoprotein</keyword>
<proteinExistence type="inferred from homology"/>
<evidence type="ECO:0000256" key="2">
    <source>
        <dbReference type="ARBA" id="ARBA00022630"/>
    </source>
</evidence>